<evidence type="ECO:0000256" key="5">
    <source>
        <dbReference type="ARBA" id="ARBA00022723"/>
    </source>
</evidence>
<comment type="similarity">
    <text evidence="3">Belongs to the metallo-dependent hydrolases superfamily. Allantoinase family.</text>
</comment>
<dbReference type="PANTHER" id="PTHR43668:SF2">
    <property type="entry name" value="ALLANTOINASE"/>
    <property type="match status" value="1"/>
</dbReference>
<proteinExistence type="inferred from homology"/>
<accession>A0ABQ6I9V1</accession>
<name>A0ABQ6I9V1_9MICO</name>
<comment type="caution">
    <text evidence="9">The sequence shown here is derived from an EMBL/GenBank/DDBJ whole genome shotgun (WGS) entry which is preliminary data.</text>
</comment>
<comment type="cofactor">
    <cofactor evidence="1">
        <name>Zn(2+)</name>
        <dbReference type="ChEBI" id="CHEBI:29105"/>
    </cofactor>
</comment>
<dbReference type="Pfam" id="PF01979">
    <property type="entry name" value="Amidohydro_1"/>
    <property type="match status" value="1"/>
</dbReference>
<dbReference type="NCBIfam" id="TIGR03178">
    <property type="entry name" value="allantoinase"/>
    <property type="match status" value="1"/>
</dbReference>
<dbReference type="InterPro" id="IPR017593">
    <property type="entry name" value="Allantoinase"/>
</dbReference>
<dbReference type="EMBL" id="BSUN01000001">
    <property type="protein sequence ID" value="GMA34585.1"/>
    <property type="molecule type" value="Genomic_DNA"/>
</dbReference>
<keyword evidence="6" id="KW-0378">Hydrolase</keyword>
<keyword evidence="5" id="KW-0479">Metal-binding</keyword>
<evidence type="ECO:0000256" key="6">
    <source>
        <dbReference type="ARBA" id="ARBA00022801"/>
    </source>
</evidence>
<evidence type="ECO:0000256" key="3">
    <source>
        <dbReference type="ARBA" id="ARBA00010368"/>
    </source>
</evidence>
<organism evidence="9 10">
    <name type="scientific">Demequina litorisediminis</name>
    <dbReference type="NCBI Taxonomy" id="1849022"/>
    <lineage>
        <taxon>Bacteria</taxon>
        <taxon>Bacillati</taxon>
        <taxon>Actinomycetota</taxon>
        <taxon>Actinomycetes</taxon>
        <taxon>Micrococcales</taxon>
        <taxon>Demequinaceae</taxon>
        <taxon>Demequina</taxon>
    </lineage>
</organism>
<dbReference type="InterPro" id="IPR050138">
    <property type="entry name" value="DHOase/Allantoinase_Hydrolase"/>
</dbReference>
<evidence type="ECO:0000256" key="7">
    <source>
        <dbReference type="ARBA" id="ARBA00022833"/>
    </source>
</evidence>
<reference evidence="10" key="1">
    <citation type="journal article" date="2019" name="Int. J. Syst. Evol. Microbiol.">
        <title>The Global Catalogue of Microorganisms (GCM) 10K type strain sequencing project: providing services to taxonomists for standard genome sequencing and annotation.</title>
        <authorList>
            <consortium name="The Broad Institute Genomics Platform"/>
            <consortium name="The Broad Institute Genome Sequencing Center for Infectious Disease"/>
            <person name="Wu L."/>
            <person name="Ma J."/>
        </authorList>
    </citation>
    <scope>NUCLEOTIDE SEQUENCE [LARGE SCALE GENOMIC DNA]</scope>
    <source>
        <strain evidence="10">NBRC 112299</strain>
    </source>
</reference>
<dbReference type="Proteomes" id="UP001157125">
    <property type="component" value="Unassembled WGS sequence"/>
</dbReference>
<evidence type="ECO:0000256" key="1">
    <source>
        <dbReference type="ARBA" id="ARBA00001947"/>
    </source>
</evidence>
<comment type="pathway">
    <text evidence="2">Nitrogen metabolism; (S)-allantoin degradation; allantoate from (S)-allantoin: step 1/1.</text>
</comment>
<keyword evidence="7" id="KW-0862">Zinc</keyword>
<dbReference type="InterPro" id="IPR032466">
    <property type="entry name" value="Metal_Hydrolase"/>
</dbReference>
<evidence type="ECO:0000256" key="4">
    <source>
        <dbReference type="ARBA" id="ARBA00012863"/>
    </source>
</evidence>
<dbReference type="PANTHER" id="PTHR43668">
    <property type="entry name" value="ALLANTOINASE"/>
    <property type="match status" value="1"/>
</dbReference>
<evidence type="ECO:0000313" key="9">
    <source>
        <dbReference type="EMBL" id="GMA34585.1"/>
    </source>
</evidence>
<dbReference type="SUPFAM" id="SSF51556">
    <property type="entry name" value="Metallo-dependent hydrolases"/>
    <property type="match status" value="1"/>
</dbReference>
<evidence type="ECO:0000259" key="8">
    <source>
        <dbReference type="Pfam" id="PF01979"/>
    </source>
</evidence>
<dbReference type="EC" id="3.5.2.5" evidence="4"/>
<sequence length="343" mass="36319">MTEIDLVVRAQRTLIGDEWHSAAVAVRAGLIVSVAGFDAEIDARDDVTLADDEVLLPGVVDTHVHVNEPGRTEWEGFTSATLAAAAGGTTTVIDMPLNSIPPTTTVEALLLKRAAATPQVSVDVGFWGGAIPSSLGHLRELHDAGVFGFKCFLSPSGVDEFPHLTRPQLFEAAREIASFDGLLIVHAEDPGALLPHGGGTHYDDFVASRPDAAETSAIDSVIEASRATGCRVHILHLSSAAALPSIRAAKRAGVRLTVETCPHYLTFDAASIPDGATQYKCCPPVRDAANREALWEALVDGTIDLVASDHSPATVEPEGGRGRRLGACVGRHLWRPGDACRRR</sequence>
<keyword evidence="10" id="KW-1185">Reference proteome</keyword>
<gene>
    <name evidence="9" type="ORF">GCM10025876_07890</name>
</gene>
<evidence type="ECO:0000313" key="10">
    <source>
        <dbReference type="Proteomes" id="UP001157125"/>
    </source>
</evidence>
<evidence type="ECO:0000256" key="2">
    <source>
        <dbReference type="ARBA" id="ARBA00004968"/>
    </source>
</evidence>
<dbReference type="Gene3D" id="3.20.20.140">
    <property type="entry name" value="Metal-dependent hydrolases"/>
    <property type="match status" value="1"/>
</dbReference>
<dbReference type="InterPro" id="IPR006680">
    <property type="entry name" value="Amidohydro-rel"/>
</dbReference>
<protein>
    <recommendedName>
        <fullName evidence="4">allantoinase</fullName>
        <ecNumber evidence="4">3.5.2.5</ecNumber>
    </recommendedName>
</protein>
<feature type="domain" description="Amidohydrolase-related" evidence="8">
    <location>
        <begin position="54"/>
        <end position="313"/>
    </location>
</feature>